<gene>
    <name evidence="1" type="ORF">PPERSA_10458</name>
</gene>
<organism evidence="1 2">
    <name type="scientific">Pseudocohnilembus persalinus</name>
    <name type="common">Ciliate</name>
    <dbReference type="NCBI Taxonomy" id="266149"/>
    <lineage>
        <taxon>Eukaryota</taxon>
        <taxon>Sar</taxon>
        <taxon>Alveolata</taxon>
        <taxon>Ciliophora</taxon>
        <taxon>Intramacronucleata</taxon>
        <taxon>Oligohymenophorea</taxon>
        <taxon>Scuticociliatia</taxon>
        <taxon>Philasterida</taxon>
        <taxon>Pseudocohnilembidae</taxon>
        <taxon>Pseudocohnilembus</taxon>
    </lineage>
</organism>
<accession>A0A0V0R1E0</accession>
<reference evidence="1 2" key="1">
    <citation type="journal article" date="2015" name="Sci. Rep.">
        <title>Genome of the facultative scuticociliatosis pathogen Pseudocohnilembus persalinus provides insight into its virulence through horizontal gene transfer.</title>
        <authorList>
            <person name="Xiong J."/>
            <person name="Wang G."/>
            <person name="Cheng J."/>
            <person name="Tian M."/>
            <person name="Pan X."/>
            <person name="Warren A."/>
            <person name="Jiang C."/>
            <person name="Yuan D."/>
            <person name="Miao W."/>
        </authorList>
    </citation>
    <scope>NUCLEOTIDE SEQUENCE [LARGE SCALE GENOMIC DNA]</scope>
    <source>
        <strain evidence="1">36N120E</strain>
    </source>
</reference>
<name>A0A0V0R1E0_PSEPJ</name>
<evidence type="ECO:0000313" key="2">
    <source>
        <dbReference type="Proteomes" id="UP000054937"/>
    </source>
</evidence>
<evidence type="ECO:0000313" key="1">
    <source>
        <dbReference type="EMBL" id="KRX08096.1"/>
    </source>
</evidence>
<comment type="caution">
    <text evidence="1">The sequence shown here is derived from an EMBL/GenBank/DDBJ whole genome shotgun (WGS) entry which is preliminary data.</text>
</comment>
<dbReference type="AlphaFoldDB" id="A0A0V0R1E0"/>
<proteinExistence type="predicted"/>
<dbReference type="Proteomes" id="UP000054937">
    <property type="component" value="Unassembled WGS sequence"/>
</dbReference>
<sequence>MKQILSLKNKMKTKIGKKIYPQKKLPQKNLNLLKNQEVILMQVNNIPQKNMLKKKIIYKMSKSKKKNQLQKIPKLLKGILQYINIYILLYIPINQGQIKIK</sequence>
<protein>
    <submittedName>
        <fullName evidence="1">Uncharacterized protein</fullName>
    </submittedName>
</protein>
<dbReference type="InParanoid" id="A0A0V0R1E0"/>
<keyword evidence="2" id="KW-1185">Reference proteome</keyword>
<dbReference type="EMBL" id="LDAU01000074">
    <property type="protein sequence ID" value="KRX08096.1"/>
    <property type="molecule type" value="Genomic_DNA"/>
</dbReference>